<name>A0ABR0JR83_9EURO</name>
<evidence type="ECO:0000256" key="1">
    <source>
        <dbReference type="PROSITE-ProRule" id="PRU00042"/>
    </source>
</evidence>
<protein>
    <recommendedName>
        <fullName evidence="2">C2H2-type domain-containing protein</fullName>
    </recommendedName>
</protein>
<accession>A0ABR0JR83</accession>
<dbReference type="PROSITE" id="PS50157">
    <property type="entry name" value="ZINC_FINGER_C2H2_2"/>
    <property type="match status" value="1"/>
</dbReference>
<evidence type="ECO:0000259" key="2">
    <source>
        <dbReference type="PROSITE" id="PS50157"/>
    </source>
</evidence>
<reference evidence="3 4" key="1">
    <citation type="submission" date="2023-08" db="EMBL/GenBank/DDBJ databases">
        <title>Black Yeasts Isolated from many extreme environments.</title>
        <authorList>
            <person name="Coleine C."/>
            <person name="Stajich J.E."/>
            <person name="Selbmann L."/>
        </authorList>
    </citation>
    <scope>NUCLEOTIDE SEQUENCE [LARGE SCALE GENOMIC DNA]</scope>
    <source>
        <strain evidence="3 4">CCFEE 6328</strain>
    </source>
</reference>
<dbReference type="InterPro" id="IPR013087">
    <property type="entry name" value="Znf_C2H2_type"/>
</dbReference>
<dbReference type="SMART" id="SM00355">
    <property type="entry name" value="ZnF_C2H2"/>
    <property type="match status" value="1"/>
</dbReference>
<keyword evidence="1" id="KW-0479">Metal-binding</keyword>
<proteinExistence type="predicted"/>
<keyword evidence="4" id="KW-1185">Reference proteome</keyword>
<gene>
    <name evidence="3" type="ORF">LTR69_000574</name>
</gene>
<evidence type="ECO:0000313" key="3">
    <source>
        <dbReference type="EMBL" id="KAK5068454.1"/>
    </source>
</evidence>
<organism evidence="3 4">
    <name type="scientific">Exophiala sideris</name>
    <dbReference type="NCBI Taxonomy" id="1016849"/>
    <lineage>
        <taxon>Eukaryota</taxon>
        <taxon>Fungi</taxon>
        <taxon>Dikarya</taxon>
        <taxon>Ascomycota</taxon>
        <taxon>Pezizomycotina</taxon>
        <taxon>Eurotiomycetes</taxon>
        <taxon>Chaetothyriomycetidae</taxon>
        <taxon>Chaetothyriales</taxon>
        <taxon>Herpotrichiellaceae</taxon>
        <taxon>Exophiala</taxon>
    </lineage>
</organism>
<feature type="domain" description="C2H2-type" evidence="2">
    <location>
        <begin position="68"/>
        <end position="96"/>
    </location>
</feature>
<sequence>MAQSDLDHDILNNTTYLDDFDFTSDFDLYPAAGNVILNDLPDLNFFPEYDFNPQSPAQPTPCPATHKFRCKNCPESFRRRCELNRHVLKQHNAIQMFPWLWRSLCREETLSPARESGAWVGHGCGQKEVPPLRLCLSETRRCQETLQAEARRGLQFQVRRFASHHCVVVKWVRLGKQVGKGLEIWGRRHNLAYFLIANQGILLG</sequence>
<dbReference type="Proteomes" id="UP001345691">
    <property type="component" value="Unassembled WGS sequence"/>
</dbReference>
<dbReference type="EMBL" id="JAVRRF010000001">
    <property type="protein sequence ID" value="KAK5068454.1"/>
    <property type="molecule type" value="Genomic_DNA"/>
</dbReference>
<evidence type="ECO:0000313" key="4">
    <source>
        <dbReference type="Proteomes" id="UP001345691"/>
    </source>
</evidence>
<comment type="caution">
    <text evidence="3">The sequence shown here is derived from an EMBL/GenBank/DDBJ whole genome shotgun (WGS) entry which is preliminary data.</text>
</comment>
<dbReference type="PROSITE" id="PS00028">
    <property type="entry name" value="ZINC_FINGER_C2H2_1"/>
    <property type="match status" value="1"/>
</dbReference>
<keyword evidence="1" id="KW-0863">Zinc-finger</keyword>
<keyword evidence="1" id="KW-0862">Zinc</keyword>